<evidence type="ECO:0000313" key="8">
    <source>
        <dbReference type="Proteomes" id="UP000442533"/>
    </source>
</evidence>
<name>A0A844H899_9RHOB</name>
<feature type="domain" description="Response regulatory" evidence="6">
    <location>
        <begin position="163"/>
        <end position="274"/>
    </location>
</feature>
<reference evidence="7 8" key="1">
    <citation type="submission" date="2019-11" db="EMBL/GenBank/DDBJ databases">
        <authorList>
            <person name="Dong K."/>
        </authorList>
    </citation>
    <scope>NUCLEOTIDE SEQUENCE [LARGE SCALE GENOMIC DNA]</scope>
    <source>
        <strain evidence="7 8">JCM 17370</strain>
    </source>
</reference>
<dbReference type="OrthoDB" id="582170at2"/>
<evidence type="ECO:0000256" key="5">
    <source>
        <dbReference type="SAM" id="MobiDB-lite"/>
    </source>
</evidence>
<evidence type="ECO:0000256" key="4">
    <source>
        <dbReference type="PROSITE-ProRule" id="PRU00169"/>
    </source>
</evidence>
<dbReference type="Proteomes" id="UP000442533">
    <property type="component" value="Unassembled WGS sequence"/>
</dbReference>
<gene>
    <name evidence="7" type="ORF">GL279_13115</name>
</gene>
<dbReference type="InterPro" id="IPR011006">
    <property type="entry name" value="CheY-like_superfamily"/>
</dbReference>
<dbReference type="PROSITE" id="PS50110">
    <property type="entry name" value="RESPONSE_REGULATORY"/>
    <property type="match status" value="1"/>
</dbReference>
<dbReference type="InterPro" id="IPR001789">
    <property type="entry name" value="Sig_transdc_resp-reg_receiver"/>
</dbReference>
<protein>
    <submittedName>
        <fullName evidence="7">Response regulator</fullName>
    </submittedName>
</protein>
<proteinExistence type="predicted"/>
<feature type="modified residue" description="4-aspartylphosphate" evidence="4">
    <location>
        <position position="213"/>
    </location>
</feature>
<sequence length="274" mass="30090">MRKVVHPITIQFFPGGRNRSQLPPSCAFLRQSLKYFVIGVNTLSENVHTASRHDETRPQVGGGTNPKHKLHCRVRNAFDVAEPAGHLYQTRRHRPELRKISCLPNPLANPLAHRGYTRRVICPAGCGDAALRRDPRMSEMSDQFGRPGVAQGGQFRARPGRARVLLVEDQLLIGMALEADLKDFGYEVMGLAGDVATALRMIKDGPPDLAVLDVKLGREDCFPVARALLAQGVHFVFATGYGGDLVLPAEFAGVPVVEKPYQIGEVLHKLRHAG</sequence>
<dbReference type="GO" id="GO:0000976">
    <property type="term" value="F:transcription cis-regulatory region binding"/>
    <property type="evidence" value="ECO:0007669"/>
    <property type="project" value="TreeGrafter"/>
</dbReference>
<keyword evidence="3" id="KW-0238">DNA-binding</keyword>
<keyword evidence="2" id="KW-0902">Two-component regulatory system</keyword>
<dbReference type="InterPro" id="IPR039420">
    <property type="entry name" value="WalR-like"/>
</dbReference>
<dbReference type="GO" id="GO:0006355">
    <property type="term" value="P:regulation of DNA-templated transcription"/>
    <property type="evidence" value="ECO:0007669"/>
    <property type="project" value="TreeGrafter"/>
</dbReference>
<evidence type="ECO:0000256" key="3">
    <source>
        <dbReference type="ARBA" id="ARBA00023125"/>
    </source>
</evidence>
<dbReference type="PANTHER" id="PTHR48111:SF40">
    <property type="entry name" value="PHOSPHATE REGULON TRANSCRIPTIONAL REGULATORY PROTEIN PHOB"/>
    <property type="match status" value="1"/>
</dbReference>
<dbReference type="AlphaFoldDB" id="A0A844H899"/>
<dbReference type="PANTHER" id="PTHR48111">
    <property type="entry name" value="REGULATOR OF RPOS"/>
    <property type="match status" value="1"/>
</dbReference>
<keyword evidence="1 4" id="KW-0597">Phosphoprotein</keyword>
<dbReference type="GO" id="GO:0000156">
    <property type="term" value="F:phosphorelay response regulator activity"/>
    <property type="evidence" value="ECO:0007669"/>
    <property type="project" value="TreeGrafter"/>
</dbReference>
<dbReference type="GO" id="GO:0032993">
    <property type="term" value="C:protein-DNA complex"/>
    <property type="evidence" value="ECO:0007669"/>
    <property type="project" value="TreeGrafter"/>
</dbReference>
<evidence type="ECO:0000259" key="6">
    <source>
        <dbReference type="PROSITE" id="PS50110"/>
    </source>
</evidence>
<comment type="caution">
    <text evidence="7">The sequence shown here is derived from an EMBL/GenBank/DDBJ whole genome shotgun (WGS) entry which is preliminary data.</text>
</comment>
<dbReference type="GO" id="GO:0005829">
    <property type="term" value="C:cytosol"/>
    <property type="evidence" value="ECO:0007669"/>
    <property type="project" value="TreeGrafter"/>
</dbReference>
<evidence type="ECO:0000256" key="2">
    <source>
        <dbReference type="ARBA" id="ARBA00023012"/>
    </source>
</evidence>
<dbReference type="Gene3D" id="3.40.50.2300">
    <property type="match status" value="1"/>
</dbReference>
<accession>A0A844H899</accession>
<organism evidence="7 8">
    <name type="scientific">Paracoccus limosus</name>
    <dbReference type="NCBI Taxonomy" id="913252"/>
    <lineage>
        <taxon>Bacteria</taxon>
        <taxon>Pseudomonadati</taxon>
        <taxon>Pseudomonadota</taxon>
        <taxon>Alphaproteobacteria</taxon>
        <taxon>Rhodobacterales</taxon>
        <taxon>Paracoccaceae</taxon>
        <taxon>Paracoccus</taxon>
    </lineage>
</organism>
<evidence type="ECO:0000256" key="1">
    <source>
        <dbReference type="ARBA" id="ARBA00022553"/>
    </source>
</evidence>
<dbReference type="EMBL" id="WMIF01000018">
    <property type="protein sequence ID" value="MTH35541.1"/>
    <property type="molecule type" value="Genomic_DNA"/>
</dbReference>
<feature type="region of interest" description="Disordered" evidence="5">
    <location>
        <begin position="49"/>
        <end position="68"/>
    </location>
</feature>
<dbReference type="SUPFAM" id="SSF52172">
    <property type="entry name" value="CheY-like"/>
    <property type="match status" value="1"/>
</dbReference>
<dbReference type="SMART" id="SM00448">
    <property type="entry name" value="REC"/>
    <property type="match status" value="1"/>
</dbReference>
<evidence type="ECO:0000313" key="7">
    <source>
        <dbReference type="EMBL" id="MTH35541.1"/>
    </source>
</evidence>
<keyword evidence="8" id="KW-1185">Reference proteome</keyword>